<dbReference type="AlphaFoldDB" id="A0A8J5MRK7"/>
<protein>
    <submittedName>
        <fullName evidence="2">Uncharacterized protein</fullName>
    </submittedName>
</protein>
<organism evidence="2 3">
    <name type="scientific">Homarus americanus</name>
    <name type="common">American lobster</name>
    <dbReference type="NCBI Taxonomy" id="6706"/>
    <lineage>
        <taxon>Eukaryota</taxon>
        <taxon>Metazoa</taxon>
        <taxon>Ecdysozoa</taxon>
        <taxon>Arthropoda</taxon>
        <taxon>Crustacea</taxon>
        <taxon>Multicrustacea</taxon>
        <taxon>Malacostraca</taxon>
        <taxon>Eumalacostraca</taxon>
        <taxon>Eucarida</taxon>
        <taxon>Decapoda</taxon>
        <taxon>Pleocyemata</taxon>
        <taxon>Astacidea</taxon>
        <taxon>Nephropoidea</taxon>
        <taxon>Nephropidae</taxon>
        <taxon>Homarus</taxon>
    </lineage>
</organism>
<evidence type="ECO:0000313" key="3">
    <source>
        <dbReference type="Proteomes" id="UP000747542"/>
    </source>
</evidence>
<dbReference type="Proteomes" id="UP000747542">
    <property type="component" value="Unassembled WGS sequence"/>
</dbReference>
<comment type="caution">
    <text evidence="2">The sequence shown here is derived from an EMBL/GenBank/DDBJ whole genome shotgun (WGS) entry which is preliminary data.</text>
</comment>
<evidence type="ECO:0000256" key="1">
    <source>
        <dbReference type="SAM" id="Phobius"/>
    </source>
</evidence>
<name>A0A8J5MRK7_HOMAM</name>
<accession>A0A8J5MRK7</accession>
<proteinExistence type="predicted"/>
<feature type="transmembrane region" description="Helical" evidence="1">
    <location>
        <begin position="90"/>
        <end position="108"/>
    </location>
</feature>
<keyword evidence="3" id="KW-1185">Reference proteome</keyword>
<keyword evidence="1" id="KW-0472">Membrane</keyword>
<keyword evidence="1" id="KW-0812">Transmembrane</keyword>
<dbReference type="EMBL" id="JAHLQT010029499">
    <property type="protein sequence ID" value="KAG7161345.1"/>
    <property type="molecule type" value="Genomic_DNA"/>
</dbReference>
<gene>
    <name evidence="2" type="ORF">Hamer_G013978</name>
</gene>
<evidence type="ECO:0000313" key="2">
    <source>
        <dbReference type="EMBL" id="KAG7161345.1"/>
    </source>
</evidence>
<sequence>MTVMPSYHTSVIKYHSNFSWLCRAIGIPCLAAEVCSTYKYSTATQGFLLSAVATFITSLKTRHKEQVTGLVNAVSVLAILGLSVTDGNYMHVAASILFIISGLVGSEGDVKVIKMARVNVLHYVLVAVNYCIVWGFAQ</sequence>
<keyword evidence="1" id="KW-1133">Transmembrane helix</keyword>
<feature type="transmembrane region" description="Helical" evidence="1">
    <location>
        <begin position="120"/>
        <end position="137"/>
    </location>
</feature>
<reference evidence="2" key="1">
    <citation type="journal article" date="2021" name="Sci. Adv.">
        <title>The American lobster genome reveals insights on longevity, neural, and immune adaptations.</title>
        <authorList>
            <person name="Polinski J.M."/>
            <person name="Zimin A.V."/>
            <person name="Clark K.F."/>
            <person name="Kohn A.B."/>
            <person name="Sadowski N."/>
            <person name="Timp W."/>
            <person name="Ptitsyn A."/>
            <person name="Khanna P."/>
            <person name="Romanova D.Y."/>
            <person name="Williams P."/>
            <person name="Greenwood S.J."/>
            <person name="Moroz L.L."/>
            <person name="Walt D.R."/>
            <person name="Bodnar A.G."/>
        </authorList>
    </citation>
    <scope>NUCLEOTIDE SEQUENCE</scope>
    <source>
        <strain evidence="2">GMGI-L3</strain>
    </source>
</reference>
<feature type="transmembrane region" description="Helical" evidence="1">
    <location>
        <begin position="67"/>
        <end position="84"/>
    </location>
</feature>